<dbReference type="EMBL" id="KQ965762">
    <property type="protein sequence ID" value="KXS15353.1"/>
    <property type="molecule type" value="Genomic_DNA"/>
</dbReference>
<protein>
    <submittedName>
        <fullName evidence="3">Uncharacterized protein</fullName>
    </submittedName>
</protein>
<dbReference type="Gene3D" id="1.20.5.170">
    <property type="match status" value="1"/>
</dbReference>
<organism evidence="3 4">
    <name type="scientific">Gonapodya prolifera (strain JEL478)</name>
    <name type="common">Monoblepharis prolifera</name>
    <dbReference type="NCBI Taxonomy" id="1344416"/>
    <lineage>
        <taxon>Eukaryota</taxon>
        <taxon>Fungi</taxon>
        <taxon>Fungi incertae sedis</taxon>
        <taxon>Chytridiomycota</taxon>
        <taxon>Chytridiomycota incertae sedis</taxon>
        <taxon>Monoblepharidomycetes</taxon>
        <taxon>Monoblepharidales</taxon>
        <taxon>Gonapodyaceae</taxon>
        <taxon>Gonapodya</taxon>
    </lineage>
</organism>
<keyword evidence="4" id="KW-1185">Reference proteome</keyword>
<feature type="region of interest" description="Disordered" evidence="2">
    <location>
        <begin position="231"/>
        <end position="253"/>
    </location>
</feature>
<proteinExistence type="predicted"/>
<evidence type="ECO:0000313" key="4">
    <source>
        <dbReference type="Proteomes" id="UP000070544"/>
    </source>
</evidence>
<gene>
    <name evidence="3" type="ORF">M427DRAFT_323977</name>
</gene>
<evidence type="ECO:0000313" key="3">
    <source>
        <dbReference type="EMBL" id="KXS15353.1"/>
    </source>
</evidence>
<accession>A0A139AG15</accession>
<dbReference type="Proteomes" id="UP000070544">
    <property type="component" value="Unassembled WGS sequence"/>
</dbReference>
<reference evidence="3 4" key="1">
    <citation type="journal article" date="2015" name="Genome Biol. Evol.">
        <title>Phylogenomic analyses indicate that early fungi evolved digesting cell walls of algal ancestors of land plants.</title>
        <authorList>
            <person name="Chang Y."/>
            <person name="Wang S."/>
            <person name="Sekimoto S."/>
            <person name="Aerts A.L."/>
            <person name="Choi C."/>
            <person name="Clum A."/>
            <person name="LaButti K.M."/>
            <person name="Lindquist E.A."/>
            <person name="Yee Ngan C."/>
            <person name="Ohm R.A."/>
            <person name="Salamov A.A."/>
            <person name="Grigoriev I.V."/>
            <person name="Spatafora J.W."/>
            <person name="Berbee M.L."/>
        </authorList>
    </citation>
    <scope>NUCLEOTIDE SEQUENCE [LARGE SCALE GENOMIC DNA]</scope>
    <source>
        <strain evidence="3 4">JEL478</strain>
    </source>
</reference>
<name>A0A139AG15_GONPJ</name>
<dbReference type="AlphaFoldDB" id="A0A139AG15"/>
<dbReference type="SUPFAM" id="SSF57997">
    <property type="entry name" value="Tropomyosin"/>
    <property type="match status" value="1"/>
</dbReference>
<sequence length="253" mass="27614">MGCGGKFTSWDGKMGDAPNKYGQLDIDLGGGAFVITLPEKWEHVRVWFTVLPHVEIVRLLLAYGARVTNTELDAARKNTNSEFLKILESHQRSRIPLTAMITPRTTSRSPSPLERPSDMLLAPVGDLATRVTAAVARAAAAEEQVRVMARKLAEVESSAAVLKTRNAELEKTVSDTLNEVATVRSRNSEVEQELSSLRNRASSSPNGILFPGLNPKSSGDGLLQVNGQERHVSMDRTARSRVASRHCDSTLLN</sequence>
<feature type="coiled-coil region" evidence="1">
    <location>
        <begin position="138"/>
        <end position="200"/>
    </location>
</feature>
<evidence type="ECO:0000256" key="1">
    <source>
        <dbReference type="SAM" id="Coils"/>
    </source>
</evidence>
<keyword evidence="1" id="KW-0175">Coiled coil</keyword>
<evidence type="ECO:0000256" key="2">
    <source>
        <dbReference type="SAM" id="MobiDB-lite"/>
    </source>
</evidence>